<sequence length="405" mass="45200">MEPGKDKKRGHSHSNFLPHFKRQKSQPENTTTSQPTSIGPNDTTSTTDSNFKLDHMASSDPGNGNAIDQPAKPDPLLVRFFDPAVNARDRKGRTLEDILGWNDIQLEQSHDYIQMLFPLPEGSMFNTIAPLVTRDVLEAFRSRPELRVQMRKAFVRMMHFYGFAISGEAVNQEPNRAGRDTAGLEPIDESEESALEPDREGTDAGGSIQNGKENTTAVTNPAQGHEGMISMDDESTLRGDSIEGPQSPIGHLFQDLDAIGFAPLPFSVAPKPVQPPLNVVRGLDDVPAPISLVPGPNWDLNSQNWVTRFDHNHLRITRILRSLRLLGLQPEYKAFYAVLQLTHNIYGQFDEKSMKFWMKAVKAPVWRAPDGEFVEWLRKWVEEQGVGEAQIDVGPGNMKGKIKGF</sequence>
<accession>A0A9P4JDR6</accession>
<feature type="compositionally biased region" description="Basic residues" evidence="2">
    <location>
        <begin position="1"/>
        <end position="12"/>
    </location>
</feature>
<name>A0A9P4JDR6_9PLEO</name>
<feature type="domain" description="Opioid growth factor receptor (OGFr) conserved" evidence="3">
    <location>
        <begin position="298"/>
        <end position="364"/>
    </location>
</feature>
<feature type="compositionally biased region" description="Polar residues" evidence="2">
    <location>
        <begin position="26"/>
        <end position="50"/>
    </location>
</feature>
<dbReference type="PANTHER" id="PTHR14015:SF2">
    <property type="entry name" value="OPIOID GROWTH FACTOR RECEPTOR (OGFR) CONSERVED DOMAIN-CONTAINING PROTEIN"/>
    <property type="match status" value="1"/>
</dbReference>
<proteinExistence type="inferred from homology"/>
<dbReference type="GO" id="GO:0016020">
    <property type="term" value="C:membrane"/>
    <property type="evidence" value="ECO:0007669"/>
    <property type="project" value="InterPro"/>
</dbReference>
<evidence type="ECO:0000259" key="3">
    <source>
        <dbReference type="Pfam" id="PF04664"/>
    </source>
</evidence>
<evidence type="ECO:0000313" key="5">
    <source>
        <dbReference type="Proteomes" id="UP000799536"/>
    </source>
</evidence>
<evidence type="ECO:0000313" key="4">
    <source>
        <dbReference type="EMBL" id="KAF2197582.1"/>
    </source>
</evidence>
<dbReference type="AlphaFoldDB" id="A0A9P4JDR6"/>
<dbReference type="InterPro" id="IPR039574">
    <property type="entry name" value="OGFr"/>
</dbReference>
<reference evidence="4" key="1">
    <citation type="journal article" date="2020" name="Stud. Mycol.">
        <title>101 Dothideomycetes genomes: a test case for predicting lifestyles and emergence of pathogens.</title>
        <authorList>
            <person name="Haridas S."/>
            <person name="Albert R."/>
            <person name="Binder M."/>
            <person name="Bloem J."/>
            <person name="Labutti K."/>
            <person name="Salamov A."/>
            <person name="Andreopoulos B."/>
            <person name="Baker S."/>
            <person name="Barry K."/>
            <person name="Bills G."/>
            <person name="Bluhm B."/>
            <person name="Cannon C."/>
            <person name="Castanera R."/>
            <person name="Culley D."/>
            <person name="Daum C."/>
            <person name="Ezra D."/>
            <person name="Gonzalez J."/>
            <person name="Henrissat B."/>
            <person name="Kuo A."/>
            <person name="Liang C."/>
            <person name="Lipzen A."/>
            <person name="Lutzoni F."/>
            <person name="Magnuson J."/>
            <person name="Mondo S."/>
            <person name="Nolan M."/>
            <person name="Ohm R."/>
            <person name="Pangilinan J."/>
            <person name="Park H.-J."/>
            <person name="Ramirez L."/>
            <person name="Alfaro M."/>
            <person name="Sun H."/>
            <person name="Tritt A."/>
            <person name="Yoshinaga Y."/>
            <person name="Zwiers L.-H."/>
            <person name="Turgeon B."/>
            <person name="Goodwin S."/>
            <person name="Spatafora J."/>
            <person name="Crous P."/>
            <person name="Grigoriev I."/>
        </authorList>
    </citation>
    <scope>NUCLEOTIDE SEQUENCE</scope>
    <source>
        <strain evidence="4">ATCC 74209</strain>
    </source>
</reference>
<dbReference type="GO" id="GO:0140625">
    <property type="term" value="F:opioid growth factor receptor activity"/>
    <property type="evidence" value="ECO:0007669"/>
    <property type="project" value="InterPro"/>
</dbReference>
<protein>
    <recommendedName>
        <fullName evidence="3">Opioid growth factor receptor (OGFr) conserved domain-containing protein</fullName>
    </recommendedName>
</protein>
<gene>
    <name evidence="4" type="ORF">GQ43DRAFT_444120</name>
</gene>
<feature type="compositionally biased region" description="Acidic residues" evidence="2">
    <location>
        <begin position="186"/>
        <end position="195"/>
    </location>
</feature>
<comment type="similarity">
    <text evidence="1">Belongs to the opioid growth factor receptor family.</text>
</comment>
<comment type="caution">
    <text evidence="4">The sequence shown here is derived from an EMBL/GenBank/DDBJ whole genome shotgun (WGS) entry which is preliminary data.</text>
</comment>
<dbReference type="Proteomes" id="UP000799536">
    <property type="component" value="Unassembled WGS sequence"/>
</dbReference>
<feature type="domain" description="Opioid growth factor receptor (OGFr) conserved" evidence="3">
    <location>
        <begin position="105"/>
        <end position="167"/>
    </location>
</feature>
<dbReference type="EMBL" id="ML994219">
    <property type="protein sequence ID" value="KAF2197582.1"/>
    <property type="molecule type" value="Genomic_DNA"/>
</dbReference>
<dbReference type="OrthoDB" id="9030204at2759"/>
<feature type="region of interest" description="Disordered" evidence="2">
    <location>
        <begin position="172"/>
        <end position="225"/>
    </location>
</feature>
<evidence type="ECO:0000256" key="2">
    <source>
        <dbReference type="SAM" id="MobiDB-lite"/>
    </source>
</evidence>
<dbReference type="PANTHER" id="PTHR14015">
    <property type="entry name" value="OPIOID GROWTH FACTOR RECEPTOR OGFR ZETA-TYPE OPIOID RECEPTOR"/>
    <property type="match status" value="1"/>
</dbReference>
<dbReference type="InterPro" id="IPR006757">
    <property type="entry name" value="OGF_rcpt"/>
</dbReference>
<feature type="compositionally biased region" description="Polar residues" evidence="2">
    <location>
        <begin position="207"/>
        <end position="222"/>
    </location>
</feature>
<evidence type="ECO:0000256" key="1">
    <source>
        <dbReference type="ARBA" id="ARBA00010365"/>
    </source>
</evidence>
<feature type="region of interest" description="Disordered" evidence="2">
    <location>
        <begin position="1"/>
        <end position="71"/>
    </location>
</feature>
<dbReference type="Pfam" id="PF04664">
    <property type="entry name" value="OGFr_N"/>
    <property type="match status" value="2"/>
</dbReference>
<organism evidence="4 5">
    <name type="scientific">Delitschia confertaspora ATCC 74209</name>
    <dbReference type="NCBI Taxonomy" id="1513339"/>
    <lineage>
        <taxon>Eukaryota</taxon>
        <taxon>Fungi</taxon>
        <taxon>Dikarya</taxon>
        <taxon>Ascomycota</taxon>
        <taxon>Pezizomycotina</taxon>
        <taxon>Dothideomycetes</taxon>
        <taxon>Pleosporomycetidae</taxon>
        <taxon>Pleosporales</taxon>
        <taxon>Delitschiaceae</taxon>
        <taxon>Delitschia</taxon>
    </lineage>
</organism>
<keyword evidence="5" id="KW-1185">Reference proteome</keyword>